<feature type="transmembrane region" description="Helical" evidence="8">
    <location>
        <begin position="286"/>
        <end position="305"/>
    </location>
</feature>
<dbReference type="SUPFAM" id="SSF81345">
    <property type="entry name" value="ABC transporter involved in vitamin B12 uptake, BtuC"/>
    <property type="match status" value="1"/>
</dbReference>
<organism evidence="9 10">
    <name type="scientific">Paenibacillus paeoniae</name>
    <dbReference type="NCBI Taxonomy" id="2292705"/>
    <lineage>
        <taxon>Bacteria</taxon>
        <taxon>Bacillati</taxon>
        <taxon>Bacillota</taxon>
        <taxon>Bacilli</taxon>
        <taxon>Bacillales</taxon>
        <taxon>Paenibacillaceae</taxon>
        <taxon>Paenibacillus</taxon>
    </lineage>
</organism>
<evidence type="ECO:0000256" key="8">
    <source>
        <dbReference type="SAM" id="Phobius"/>
    </source>
</evidence>
<dbReference type="RefSeq" id="WP_116043654.1">
    <property type="nucleotide sequence ID" value="NZ_QUBQ01000001.1"/>
</dbReference>
<evidence type="ECO:0000313" key="10">
    <source>
        <dbReference type="Proteomes" id="UP000261905"/>
    </source>
</evidence>
<evidence type="ECO:0000256" key="7">
    <source>
        <dbReference type="ARBA" id="ARBA00023136"/>
    </source>
</evidence>
<dbReference type="InterPro" id="IPR000522">
    <property type="entry name" value="ABC_transptr_permease_BtuC"/>
</dbReference>
<evidence type="ECO:0000256" key="2">
    <source>
        <dbReference type="ARBA" id="ARBA00007935"/>
    </source>
</evidence>
<name>A0A371PK80_9BACL</name>
<feature type="transmembrane region" description="Helical" evidence="8">
    <location>
        <begin position="100"/>
        <end position="120"/>
    </location>
</feature>
<keyword evidence="4" id="KW-1003">Cell membrane</keyword>
<evidence type="ECO:0000256" key="3">
    <source>
        <dbReference type="ARBA" id="ARBA00022448"/>
    </source>
</evidence>
<dbReference type="Proteomes" id="UP000261905">
    <property type="component" value="Unassembled WGS sequence"/>
</dbReference>
<dbReference type="GO" id="GO:0005886">
    <property type="term" value="C:plasma membrane"/>
    <property type="evidence" value="ECO:0007669"/>
    <property type="project" value="UniProtKB-SubCell"/>
</dbReference>
<comment type="caution">
    <text evidence="9">The sequence shown here is derived from an EMBL/GenBank/DDBJ whole genome shotgun (WGS) entry which is preliminary data.</text>
</comment>
<keyword evidence="6 8" id="KW-1133">Transmembrane helix</keyword>
<dbReference type="FunFam" id="1.10.3470.10:FF:000001">
    <property type="entry name" value="Vitamin B12 ABC transporter permease BtuC"/>
    <property type="match status" value="1"/>
</dbReference>
<reference evidence="9 10" key="1">
    <citation type="submission" date="2018-08" db="EMBL/GenBank/DDBJ databases">
        <title>Paenibacillus sp. M4BSY-1, whole genome shotgun sequence.</title>
        <authorList>
            <person name="Tuo L."/>
        </authorList>
    </citation>
    <scope>NUCLEOTIDE SEQUENCE [LARGE SCALE GENOMIC DNA]</scope>
    <source>
        <strain evidence="9 10">M4BSY-1</strain>
    </source>
</reference>
<dbReference type="CDD" id="cd06550">
    <property type="entry name" value="TM_ABC_iron-siderophores_like"/>
    <property type="match status" value="1"/>
</dbReference>
<feature type="transmembrane region" description="Helical" evidence="8">
    <location>
        <begin position="317"/>
        <end position="336"/>
    </location>
</feature>
<feature type="transmembrane region" description="Helical" evidence="8">
    <location>
        <begin position="208"/>
        <end position="228"/>
    </location>
</feature>
<evidence type="ECO:0000313" key="9">
    <source>
        <dbReference type="EMBL" id="REK76620.1"/>
    </source>
</evidence>
<dbReference type="PANTHER" id="PTHR30472:SF25">
    <property type="entry name" value="ABC TRANSPORTER PERMEASE PROTEIN MJ0876-RELATED"/>
    <property type="match status" value="1"/>
</dbReference>
<evidence type="ECO:0000256" key="5">
    <source>
        <dbReference type="ARBA" id="ARBA00022692"/>
    </source>
</evidence>
<proteinExistence type="inferred from homology"/>
<evidence type="ECO:0000256" key="6">
    <source>
        <dbReference type="ARBA" id="ARBA00022989"/>
    </source>
</evidence>
<comment type="subcellular location">
    <subcellularLocation>
        <location evidence="1">Cell membrane</location>
        <topology evidence="1">Multi-pass membrane protein</topology>
    </subcellularLocation>
</comment>
<dbReference type="Gene3D" id="1.10.3470.10">
    <property type="entry name" value="ABC transporter involved in vitamin B12 uptake, BtuC"/>
    <property type="match status" value="1"/>
</dbReference>
<dbReference type="EMBL" id="QUBQ01000001">
    <property type="protein sequence ID" value="REK76620.1"/>
    <property type="molecule type" value="Genomic_DNA"/>
</dbReference>
<keyword evidence="10" id="KW-1185">Reference proteome</keyword>
<keyword evidence="7 8" id="KW-0472">Membrane</keyword>
<keyword evidence="5 8" id="KW-0812">Transmembrane</keyword>
<dbReference type="InterPro" id="IPR037294">
    <property type="entry name" value="ABC_BtuC-like"/>
</dbReference>
<dbReference type="GO" id="GO:0022857">
    <property type="term" value="F:transmembrane transporter activity"/>
    <property type="evidence" value="ECO:0007669"/>
    <property type="project" value="InterPro"/>
</dbReference>
<feature type="transmembrane region" description="Helical" evidence="8">
    <location>
        <begin position="126"/>
        <end position="147"/>
    </location>
</feature>
<dbReference type="Pfam" id="PF01032">
    <property type="entry name" value="FecCD"/>
    <property type="match status" value="1"/>
</dbReference>
<evidence type="ECO:0000256" key="4">
    <source>
        <dbReference type="ARBA" id="ARBA00022475"/>
    </source>
</evidence>
<feature type="transmembrane region" description="Helical" evidence="8">
    <location>
        <begin position="71"/>
        <end position="88"/>
    </location>
</feature>
<keyword evidence="3" id="KW-0813">Transport</keyword>
<evidence type="ECO:0000256" key="1">
    <source>
        <dbReference type="ARBA" id="ARBA00004651"/>
    </source>
</evidence>
<dbReference type="OrthoDB" id="9811721at2"/>
<sequence>MLRIKGITYGGAALLLLAVSMIASLSIGSAGLSFADVWGILIHQLPGMPDAADKWTAGEIAIVTQVRLSRVWLDVLVGACLALAGAGFQGVLRNPLADPYTLGVASGSSVGAAFIILTGMQLALGLWTIPIVAFSTGILTLLAVIWLSRSNGVMQIETIILSGVIIQSFLGAFVSLMVSMSQGVVNQILFWIMGSLAMRSWEHVYMMIPFIVVALPILLYFSPSLNLFTLGERHASHLGVKVERTKLIVMIVSTLLTAAAVSVSGVIGFVGLVVPHLIRLLVGPDYRLIIPLAGIGGGIFMLWADTLARTVLSPKELPLGVVTALIGAPFFAFLLHRRMKVEGGAKH</sequence>
<dbReference type="GO" id="GO:0033214">
    <property type="term" value="P:siderophore-iron import into cell"/>
    <property type="evidence" value="ECO:0007669"/>
    <property type="project" value="TreeGrafter"/>
</dbReference>
<dbReference type="AlphaFoldDB" id="A0A371PK80"/>
<comment type="similarity">
    <text evidence="2">Belongs to the binding-protein-dependent transport system permease family. FecCD subfamily.</text>
</comment>
<gene>
    <name evidence="9" type="ORF">DX130_06160</name>
</gene>
<accession>A0A371PK80</accession>
<feature type="transmembrane region" description="Helical" evidence="8">
    <location>
        <begin position="248"/>
        <end position="274"/>
    </location>
</feature>
<dbReference type="PANTHER" id="PTHR30472">
    <property type="entry name" value="FERRIC ENTEROBACTIN TRANSPORT SYSTEM PERMEASE PROTEIN"/>
    <property type="match status" value="1"/>
</dbReference>
<protein>
    <submittedName>
        <fullName evidence="9">Iron ABC transporter permease</fullName>
    </submittedName>
</protein>